<comment type="caution">
    <text evidence="6">The sequence shown here is derived from an EMBL/GenBank/DDBJ whole genome shotgun (WGS) entry which is preliminary data.</text>
</comment>
<keyword evidence="7" id="KW-1185">Reference proteome</keyword>
<feature type="region of interest" description="Disordered" evidence="4">
    <location>
        <begin position="1"/>
        <end position="25"/>
    </location>
</feature>
<reference evidence="6" key="1">
    <citation type="submission" date="2023-03" db="EMBL/GenBank/DDBJ databases">
        <title>Massive genome expansion in bonnet fungi (Mycena s.s.) driven by repeated elements and novel gene families across ecological guilds.</title>
        <authorList>
            <consortium name="Lawrence Berkeley National Laboratory"/>
            <person name="Harder C.B."/>
            <person name="Miyauchi S."/>
            <person name="Viragh M."/>
            <person name="Kuo A."/>
            <person name="Thoen E."/>
            <person name="Andreopoulos B."/>
            <person name="Lu D."/>
            <person name="Skrede I."/>
            <person name="Drula E."/>
            <person name="Henrissat B."/>
            <person name="Morin E."/>
            <person name="Kohler A."/>
            <person name="Barry K."/>
            <person name="LaButti K."/>
            <person name="Morin E."/>
            <person name="Salamov A."/>
            <person name="Lipzen A."/>
            <person name="Mereny Z."/>
            <person name="Hegedus B."/>
            <person name="Baldrian P."/>
            <person name="Stursova M."/>
            <person name="Weitz H."/>
            <person name="Taylor A."/>
            <person name="Grigoriev I.V."/>
            <person name="Nagy L.G."/>
            <person name="Martin F."/>
            <person name="Kauserud H."/>
        </authorList>
    </citation>
    <scope>NUCLEOTIDE SEQUENCE</scope>
    <source>
        <strain evidence="6">CBHHK002</strain>
    </source>
</reference>
<dbReference type="Pfam" id="PF00172">
    <property type="entry name" value="Zn_clus"/>
    <property type="match status" value="1"/>
</dbReference>
<name>A0AAD7AC82_9AGAR</name>
<protein>
    <submittedName>
        <fullName evidence="6">Fungal-specific transcription factor domain-containing protein</fullName>
    </submittedName>
</protein>
<proteinExistence type="predicted"/>
<dbReference type="SMART" id="SM00066">
    <property type="entry name" value="GAL4"/>
    <property type="match status" value="1"/>
</dbReference>
<dbReference type="InterPro" id="IPR050613">
    <property type="entry name" value="Sec_Metabolite_Reg"/>
</dbReference>
<feature type="region of interest" description="Disordered" evidence="4">
    <location>
        <begin position="97"/>
        <end position="121"/>
    </location>
</feature>
<dbReference type="CDD" id="cd00067">
    <property type="entry name" value="GAL4"/>
    <property type="match status" value="1"/>
</dbReference>
<evidence type="ECO:0000259" key="5">
    <source>
        <dbReference type="PROSITE" id="PS50048"/>
    </source>
</evidence>
<dbReference type="GO" id="GO:0008270">
    <property type="term" value="F:zinc ion binding"/>
    <property type="evidence" value="ECO:0007669"/>
    <property type="project" value="InterPro"/>
</dbReference>
<evidence type="ECO:0000256" key="4">
    <source>
        <dbReference type="SAM" id="MobiDB-lite"/>
    </source>
</evidence>
<dbReference type="Gene3D" id="4.10.240.10">
    <property type="entry name" value="Zn(2)-C6 fungal-type DNA-binding domain"/>
    <property type="match status" value="1"/>
</dbReference>
<dbReference type="GO" id="GO:0006351">
    <property type="term" value="P:DNA-templated transcription"/>
    <property type="evidence" value="ECO:0007669"/>
    <property type="project" value="InterPro"/>
</dbReference>
<organism evidence="6 7">
    <name type="scientific">Mycena albidolilacea</name>
    <dbReference type="NCBI Taxonomy" id="1033008"/>
    <lineage>
        <taxon>Eukaryota</taxon>
        <taxon>Fungi</taxon>
        <taxon>Dikarya</taxon>
        <taxon>Basidiomycota</taxon>
        <taxon>Agaricomycotina</taxon>
        <taxon>Agaricomycetes</taxon>
        <taxon>Agaricomycetidae</taxon>
        <taxon>Agaricales</taxon>
        <taxon>Marasmiineae</taxon>
        <taxon>Mycenaceae</taxon>
        <taxon>Mycena</taxon>
    </lineage>
</organism>
<keyword evidence="3" id="KW-0539">Nucleus</keyword>
<dbReference type="PROSITE" id="PS50048">
    <property type="entry name" value="ZN2_CY6_FUNGAL_2"/>
    <property type="match status" value="1"/>
</dbReference>
<keyword evidence="2" id="KW-0479">Metal-binding</keyword>
<dbReference type="CDD" id="cd12148">
    <property type="entry name" value="fungal_TF_MHR"/>
    <property type="match status" value="1"/>
</dbReference>
<sequence length="738" mass="82599">MSTQSSNNAPQEKVKPLPGGSSRKTSCEECHRLKMKCDKKVPCGLCVRRGCESICPTGTLHSSGRGKRSVLSDVPHLTAKITEMGERIRQLEQAVASTRENTSHPLLSTATRPPSESTPAQTDEVLGTFSVNDVGDAVYFGPTAGSAALFSIEDAPDNAHRFSFTAITESFPFSSGKTSWDADQALEHLLAHLPLEIRALGLCETYFRNGCWTAMPVMQCEAVEVLTLIYHGSRSLATPQQMAVLYLIFALGALVDLDLPPYNYEADHYFDLACAAMSIKPLFEQPTAVTVQALMLLSCYYTHGGRRFSMESGWNTVSLASSISQRLGLHRESFGLNLPPKSSNRCRALFWETYTLETIYGLSVGRPTGTFLSDISCPYPPDEADEEQPFVKIFPGYRHARWQYIKEIAAPLMEDFLTTKKPRYEGVLAMDQKIREYMHSYPFESFPTLNDEPPFAFLQRHLFPLFLKITLMYLHKGSFVEAMRDDSTDPLSSSYSASFLAAYRNASEIIKANIQNFTTHPMLFTRWWLIWKSLFNAAIIVGTVATRFPDSKIAPDAVVEFFTAVDLIEKGAVSSGRARNGLAILRRLRDKVIGAYTLCSADNLAPPPFFDPKTEEELKIFAGYTRIIAKKALQRWPPQTACDDPSLPSFSQHPDGWEVEKFQQGFDPTIIQSFDTTTPFGNVMLLPEPQALPSVEDAGFCSTYQFNLDPSESQQSDFHRVQIAYERQWADFLRTVQE</sequence>
<dbReference type="Pfam" id="PF04082">
    <property type="entry name" value="Fungal_trans"/>
    <property type="match status" value="1"/>
</dbReference>
<dbReference type="SUPFAM" id="SSF57701">
    <property type="entry name" value="Zn2/Cys6 DNA-binding domain"/>
    <property type="match status" value="1"/>
</dbReference>
<dbReference type="EMBL" id="JARIHO010000010">
    <property type="protein sequence ID" value="KAJ7354633.1"/>
    <property type="molecule type" value="Genomic_DNA"/>
</dbReference>
<dbReference type="PROSITE" id="PS00463">
    <property type="entry name" value="ZN2_CY6_FUNGAL_1"/>
    <property type="match status" value="1"/>
</dbReference>
<feature type="compositionally biased region" description="Polar residues" evidence="4">
    <location>
        <begin position="1"/>
        <end position="10"/>
    </location>
</feature>
<dbReference type="GO" id="GO:0005634">
    <property type="term" value="C:nucleus"/>
    <property type="evidence" value="ECO:0007669"/>
    <property type="project" value="UniProtKB-SubCell"/>
</dbReference>
<evidence type="ECO:0000313" key="7">
    <source>
        <dbReference type="Proteomes" id="UP001218218"/>
    </source>
</evidence>
<evidence type="ECO:0000313" key="6">
    <source>
        <dbReference type="EMBL" id="KAJ7354633.1"/>
    </source>
</evidence>
<evidence type="ECO:0000256" key="3">
    <source>
        <dbReference type="ARBA" id="ARBA00023242"/>
    </source>
</evidence>
<accession>A0AAD7AC82</accession>
<dbReference type="PANTHER" id="PTHR31001">
    <property type="entry name" value="UNCHARACTERIZED TRANSCRIPTIONAL REGULATORY PROTEIN"/>
    <property type="match status" value="1"/>
</dbReference>
<dbReference type="AlphaFoldDB" id="A0AAD7AC82"/>
<dbReference type="Proteomes" id="UP001218218">
    <property type="component" value="Unassembled WGS sequence"/>
</dbReference>
<dbReference type="PANTHER" id="PTHR31001:SF56">
    <property type="entry name" value="ZN(2)-C6 FUNGAL-TYPE DOMAIN-CONTAINING PROTEIN"/>
    <property type="match status" value="1"/>
</dbReference>
<evidence type="ECO:0000256" key="2">
    <source>
        <dbReference type="ARBA" id="ARBA00022723"/>
    </source>
</evidence>
<dbReference type="SMART" id="SM00906">
    <property type="entry name" value="Fungal_trans"/>
    <property type="match status" value="1"/>
</dbReference>
<comment type="subcellular location">
    <subcellularLocation>
        <location evidence="1">Nucleus</location>
    </subcellularLocation>
</comment>
<dbReference type="InterPro" id="IPR001138">
    <property type="entry name" value="Zn2Cys6_DnaBD"/>
</dbReference>
<dbReference type="InterPro" id="IPR007219">
    <property type="entry name" value="XnlR_reg_dom"/>
</dbReference>
<dbReference type="InterPro" id="IPR036864">
    <property type="entry name" value="Zn2-C6_fun-type_DNA-bd_sf"/>
</dbReference>
<dbReference type="GO" id="GO:0000981">
    <property type="term" value="F:DNA-binding transcription factor activity, RNA polymerase II-specific"/>
    <property type="evidence" value="ECO:0007669"/>
    <property type="project" value="InterPro"/>
</dbReference>
<feature type="domain" description="Zn(2)-C6 fungal-type" evidence="5">
    <location>
        <begin position="26"/>
        <end position="55"/>
    </location>
</feature>
<gene>
    <name evidence="6" type="ORF">DFH08DRAFT_855565</name>
</gene>
<evidence type="ECO:0000256" key="1">
    <source>
        <dbReference type="ARBA" id="ARBA00004123"/>
    </source>
</evidence>
<dbReference type="GO" id="GO:0003677">
    <property type="term" value="F:DNA binding"/>
    <property type="evidence" value="ECO:0007669"/>
    <property type="project" value="InterPro"/>
</dbReference>